<sequence length="85" mass="10227">MRDEAGSRLKKRMERSSEPEINAKSPREPIIYELLRGNSEKNSELRSQQWQQEQEMHHREKDMEIQDRCYQIGDSSADQQVEEEY</sequence>
<dbReference type="EMBL" id="QXGC01001941">
    <property type="protein sequence ID" value="KAE9193425.1"/>
    <property type="molecule type" value="Genomic_DNA"/>
</dbReference>
<evidence type="ECO:0000256" key="1">
    <source>
        <dbReference type="SAM" id="MobiDB-lite"/>
    </source>
</evidence>
<dbReference type="AlphaFoldDB" id="A0A6A3WJJ0"/>
<proteinExistence type="predicted"/>
<comment type="caution">
    <text evidence="3">The sequence shown here is derived from an EMBL/GenBank/DDBJ whole genome shotgun (WGS) entry which is preliminary data.</text>
</comment>
<dbReference type="Proteomes" id="UP000460718">
    <property type="component" value="Unassembled WGS sequence"/>
</dbReference>
<evidence type="ECO:0000313" key="6">
    <source>
        <dbReference type="Proteomes" id="UP000433483"/>
    </source>
</evidence>
<dbReference type="Proteomes" id="UP000440367">
    <property type="component" value="Unassembled WGS sequence"/>
</dbReference>
<dbReference type="EMBL" id="QXFW01000724">
    <property type="protein sequence ID" value="KAE9004464.1"/>
    <property type="molecule type" value="Genomic_DNA"/>
</dbReference>
<evidence type="ECO:0000313" key="2">
    <source>
        <dbReference type="EMBL" id="KAE9004464.1"/>
    </source>
</evidence>
<evidence type="ECO:0000313" key="8">
    <source>
        <dbReference type="Proteomes" id="UP000460718"/>
    </source>
</evidence>
<dbReference type="EMBL" id="QXGB01001739">
    <property type="protein sequence ID" value="KAE9186217.1"/>
    <property type="molecule type" value="Genomic_DNA"/>
</dbReference>
<evidence type="ECO:0000313" key="3">
    <source>
        <dbReference type="EMBL" id="KAE9186217.1"/>
    </source>
</evidence>
<gene>
    <name evidence="4" type="ORF">PF002_g25471</name>
    <name evidence="5" type="ORF">PF004_g21022</name>
    <name evidence="3" type="ORF">PF005_g20931</name>
    <name evidence="2" type="ORF">PF011_g12447</name>
</gene>
<evidence type="ECO:0000313" key="7">
    <source>
        <dbReference type="Proteomes" id="UP000440367"/>
    </source>
</evidence>
<protein>
    <submittedName>
        <fullName evidence="3">Uncharacterized protein</fullName>
    </submittedName>
</protein>
<feature type="region of interest" description="Disordered" evidence="1">
    <location>
        <begin position="1"/>
        <end position="62"/>
    </location>
</feature>
<evidence type="ECO:0000313" key="5">
    <source>
        <dbReference type="EMBL" id="KAE9193425.1"/>
    </source>
</evidence>
<evidence type="ECO:0000313" key="4">
    <source>
        <dbReference type="EMBL" id="KAE9187870.1"/>
    </source>
</evidence>
<accession>A0A6A3WJJ0</accession>
<reference evidence="6 7" key="1">
    <citation type="submission" date="2018-08" db="EMBL/GenBank/DDBJ databases">
        <title>Genomic investigation of the strawberry pathogen Phytophthora fragariae indicates pathogenicity is determined by transcriptional variation in three key races.</title>
        <authorList>
            <person name="Adams T.M."/>
            <person name="Armitage A.D."/>
            <person name="Sobczyk M.K."/>
            <person name="Bates H.J."/>
            <person name="Dunwell J.M."/>
            <person name="Nellist C.F."/>
            <person name="Harrison R.J."/>
        </authorList>
    </citation>
    <scope>NUCLEOTIDE SEQUENCE [LARGE SCALE GENOMIC DNA]</scope>
    <source>
        <strain evidence="4 7">BC-1</strain>
        <strain evidence="5 9">BC-23</strain>
        <strain evidence="3 6">NOV-27</strain>
        <strain evidence="2 8">SCRP245</strain>
    </source>
</reference>
<dbReference type="Proteomes" id="UP000433483">
    <property type="component" value="Unassembled WGS sequence"/>
</dbReference>
<evidence type="ECO:0000313" key="9">
    <source>
        <dbReference type="Proteomes" id="UP000476176"/>
    </source>
</evidence>
<dbReference type="EMBL" id="QXGD01002495">
    <property type="protein sequence ID" value="KAE9187870.1"/>
    <property type="molecule type" value="Genomic_DNA"/>
</dbReference>
<dbReference type="Proteomes" id="UP000476176">
    <property type="component" value="Unassembled WGS sequence"/>
</dbReference>
<keyword evidence="6" id="KW-1185">Reference proteome</keyword>
<organism evidence="3 6">
    <name type="scientific">Phytophthora fragariae</name>
    <dbReference type="NCBI Taxonomy" id="53985"/>
    <lineage>
        <taxon>Eukaryota</taxon>
        <taxon>Sar</taxon>
        <taxon>Stramenopiles</taxon>
        <taxon>Oomycota</taxon>
        <taxon>Peronosporomycetes</taxon>
        <taxon>Peronosporales</taxon>
        <taxon>Peronosporaceae</taxon>
        <taxon>Phytophthora</taxon>
    </lineage>
</organism>
<name>A0A6A3WJJ0_9STRA</name>